<evidence type="ECO:0000313" key="2">
    <source>
        <dbReference type="Proteomes" id="UP000694920"/>
    </source>
</evidence>
<feature type="compositionally biased region" description="Polar residues" evidence="1">
    <location>
        <begin position="191"/>
        <end position="213"/>
    </location>
</feature>
<keyword evidence="2" id="KW-1185">Reference proteome</keyword>
<name>A0AAJ7RTL7_CEPCN</name>
<feature type="region of interest" description="Disordered" evidence="1">
    <location>
        <begin position="46"/>
        <end position="65"/>
    </location>
</feature>
<feature type="region of interest" description="Disordered" evidence="1">
    <location>
        <begin position="546"/>
        <end position="589"/>
    </location>
</feature>
<dbReference type="KEGG" id="ccin:107273839"/>
<organism evidence="2 3">
    <name type="scientific">Cephus cinctus</name>
    <name type="common">Wheat stem sawfly</name>
    <dbReference type="NCBI Taxonomy" id="211228"/>
    <lineage>
        <taxon>Eukaryota</taxon>
        <taxon>Metazoa</taxon>
        <taxon>Ecdysozoa</taxon>
        <taxon>Arthropoda</taxon>
        <taxon>Hexapoda</taxon>
        <taxon>Insecta</taxon>
        <taxon>Pterygota</taxon>
        <taxon>Neoptera</taxon>
        <taxon>Endopterygota</taxon>
        <taxon>Hymenoptera</taxon>
        <taxon>Cephoidea</taxon>
        <taxon>Cephidae</taxon>
        <taxon>Cephus</taxon>
    </lineage>
</organism>
<evidence type="ECO:0000313" key="4">
    <source>
        <dbReference type="RefSeq" id="XP_024946903.1"/>
    </source>
</evidence>
<dbReference type="GeneID" id="107273839"/>
<feature type="compositionally biased region" description="Polar residues" evidence="1">
    <location>
        <begin position="366"/>
        <end position="405"/>
    </location>
</feature>
<feature type="region of interest" description="Disordered" evidence="1">
    <location>
        <begin position="191"/>
        <end position="258"/>
    </location>
</feature>
<sequence>MQRSRATAALMRLKEIDRKYKSKIQDENQLESSVSTISTLNSISNEVKKSIPGSGDSSDTGLKPKLKIKMPDAHIEQVKEVPFEGKKDFSAIAVTIFNKTSEESLETNSPVISEEVSHNTTNVDSIGPAGEGNVTDSFELIKNNNKVSSDERLVTEVSEDQSQLISKLSSSKNDQIIEDFGIQIVESLSSSQNLPYTSSSSGKEVRPNTYSNDSFDEESNSFPTYENSNDNKSSGTSSIKSDMQKKSSRSEQSHSKQTEVISYSQYLINRTDTKDETKIIELMSPKLIHTTSVCEVDLNKELSQYVKITENTESTESIKPVCLLKSPKVCMIQKPKQKRSGRAKSSMNSHKSETTTVQIIPKHQTHINNILSEKTNTKQEPGSHWSSPKTQSSKGSKITSNSKKSGIQKRGELDIAIVLKKKEQQTRSKTSLSGNETIVQKDEKSLSSIYHLRQEDIDHHTVQEFNQNLKCNQKFPRSPKTGIIHTKEQKQNSHESDNFDKIVSSHNHGTPYAIYKTVSTKPVPLTRIRGILDSQNMKVHRNQTLRHNAQQRHSDKMVKNRNNAKNTKSAKSYRNSKSLENETLVPRRKQDVNPLETQMTALRMKNKQNNIQLKVSRYIQQFEEERRKLMMYPLDPPFIHKTESLAFKPLDFPKIIEFTRPDIAEMYSSLKLPSAVDYRNALRIRVMEIREWLKDQFTLYRDYSSLISTINSNYIPTTLEDAKKIIQEVQQSSNSRRNRHRK</sequence>
<feature type="compositionally biased region" description="Polar residues" evidence="1">
    <location>
        <begin position="343"/>
        <end position="358"/>
    </location>
</feature>
<dbReference type="RefSeq" id="XP_024946903.1">
    <property type="nucleotide sequence ID" value="XM_025091135.1"/>
</dbReference>
<gene>
    <name evidence="3 4" type="primary">LOC107273839</name>
</gene>
<accession>A0AAJ7RTL7</accession>
<proteinExistence type="predicted"/>
<evidence type="ECO:0000256" key="1">
    <source>
        <dbReference type="SAM" id="MobiDB-lite"/>
    </source>
</evidence>
<evidence type="ECO:0000313" key="3">
    <source>
        <dbReference type="RefSeq" id="XP_024946902.1"/>
    </source>
</evidence>
<dbReference type="Proteomes" id="UP000694920">
    <property type="component" value="Unplaced"/>
</dbReference>
<feature type="compositionally biased region" description="Polar residues" evidence="1">
    <location>
        <begin position="560"/>
        <end position="578"/>
    </location>
</feature>
<feature type="compositionally biased region" description="Basic and acidic residues" evidence="1">
    <location>
        <begin position="242"/>
        <end position="257"/>
    </location>
</feature>
<dbReference type="AlphaFoldDB" id="A0AAJ7RTL7"/>
<reference evidence="3 4" key="1">
    <citation type="submission" date="2025-04" db="UniProtKB">
        <authorList>
            <consortium name="RefSeq"/>
        </authorList>
    </citation>
    <scope>IDENTIFICATION</scope>
</reference>
<feature type="region of interest" description="Disordered" evidence="1">
    <location>
        <begin position="108"/>
        <end position="131"/>
    </location>
</feature>
<feature type="region of interest" description="Disordered" evidence="1">
    <location>
        <begin position="333"/>
        <end position="407"/>
    </location>
</feature>
<dbReference type="RefSeq" id="XP_024946902.1">
    <property type="nucleotide sequence ID" value="XM_025091134.1"/>
</dbReference>
<protein>
    <submittedName>
        <fullName evidence="3 4">Uncharacterized protein LOC107273839 isoform X1</fullName>
    </submittedName>
</protein>
<feature type="compositionally biased region" description="Polar residues" evidence="1">
    <location>
        <begin position="220"/>
        <end position="241"/>
    </location>
</feature>